<proteinExistence type="predicted"/>
<evidence type="ECO:0000313" key="6">
    <source>
        <dbReference type="EMBL" id="CAB5238581.1"/>
    </source>
</evidence>
<reference evidence="3" key="1">
    <citation type="submission" date="2020-05" db="EMBL/GenBank/DDBJ databases">
        <authorList>
            <person name="Chiriac C."/>
            <person name="Salcher M."/>
            <person name="Ghai R."/>
            <person name="Kavagutti S V."/>
        </authorList>
    </citation>
    <scope>NUCLEOTIDE SEQUENCE</scope>
</reference>
<dbReference type="EMBL" id="LR796861">
    <property type="protein sequence ID" value="CAB4170426.1"/>
    <property type="molecule type" value="Genomic_DNA"/>
</dbReference>
<protein>
    <submittedName>
        <fullName evidence="3">Uncharacterized protein</fullName>
    </submittedName>
</protein>
<evidence type="ECO:0000313" key="4">
    <source>
        <dbReference type="EMBL" id="CAB4198495.1"/>
    </source>
</evidence>
<sequence>MTEENTPVPLTFKEQWEQKKILKRAKKKAKHTLQSQGFGRREAGKAVNKAVTNLAKKPMKKSAGRGR</sequence>
<feature type="region of interest" description="Disordered" evidence="1">
    <location>
        <begin position="27"/>
        <end position="67"/>
    </location>
</feature>
<gene>
    <name evidence="3" type="ORF">UFOVP1066_220</name>
    <name evidence="4" type="ORF">UFOVP1315_117</name>
    <name evidence="5" type="ORF">UFOVP1421_78</name>
    <name evidence="6" type="ORF">UFOVP1525_88</name>
    <name evidence="2" type="ORF">UFOVP909_51</name>
</gene>
<name>A0A6J5QNG2_9CAUD</name>
<dbReference type="EMBL" id="LR797272">
    <property type="protein sequence ID" value="CAB4198495.1"/>
    <property type="molecule type" value="Genomic_DNA"/>
</dbReference>
<evidence type="ECO:0000313" key="3">
    <source>
        <dbReference type="EMBL" id="CAB4182325.1"/>
    </source>
</evidence>
<dbReference type="EMBL" id="LR798454">
    <property type="protein sequence ID" value="CAB5238581.1"/>
    <property type="molecule type" value="Genomic_DNA"/>
</dbReference>
<evidence type="ECO:0000313" key="2">
    <source>
        <dbReference type="EMBL" id="CAB4170426.1"/>
    </source>
</evidence>
<organism evidence="3">
    <name type="scientific">uncultured Caudovirales phage</name>
    <dbReference type="NCBI Taxonomy" id="2100421"/>
    <lineage>
        <taxon>Viruses</taxon>
        <taxon>Duplodnaviria</taxon>
        <taxon>Heunggongvirae</taxon>
        <taxon>Uroviricota</taxon>
        <taxon>Caudoviricetes</taxon>
        <taxon>Peduoviridae</taxon>
        <taxon>Maltschvirus</taxon>
        <taxon>Maltschvirus maltsch</taxon>
    </lineage>
</organism>
<evidence type="ECO:0000313" key="5">
    <source>
        <dbReference type="EMBL" id="CAB4211471.1"/>
    </source>
</evidence>
<accession>A0A6J5QNG2</accession>
<evidence type="ECO:0000256" key="1">
    <source>
        <dbReference type="SAM" id="MobiDB-lite"/>
    </source>
</evidence>
<dbReference type="EMBL" id="LR797019">
    <property type="protein sequence ID" value="CAB4182325.1"/>
    <property type="molecule type" value="Genomic_DNA"/>
</dbReference>
<feature type="compositionally biased region" description="Basic residues" evidence="1">
    <location>
        <begin position="57"/>
        <end position="67"/>
    </location>
</feature>
<dbReference type="EMBL" id="LR797375">
    <property type="protein sequence ID" value="CAB4211471.1"/>
    <property type="molecule type" value="Genomic_DNA"/>
</dbReference>